<evidence type="ECO:0000313" key="1">
    <source>
        <dbReference type="EMBL" id="CAE2299449.1"/>
    </source>
</evidence>
<dbReference type="EMBL" id="HBKN01019151">
    <property type="protein sequence ID" value="CAE2299454.1"/>
    <property type="molecule type" value="Transcribed_RNA"/>
</dbReference>
<organism evidence="1">
    <name type="scientific">Guillardia theta</name>
    <name type="common">Cryptophyte</name>
    <name type="synonym">Cryptomonas phi</name>
    <dbReference type="NCBI Taxonomy" id="55529"/>
    <lineage>
        <taxon>Eukaryota</taxon>
        <taxon>Cryptophyceae</taxon>
        <taxon>Pyrenomonadales</taxon>
        <taxon>Geminigeraceae</taxon>
        <taxon>Guillardia</taxon>
    </lineage>
</organism>
<evidence type="ECO:0000313" key="4">
    <source>
        <dbReference type="EMBL" id="CAE2299454.1"/>
    </source>
</evidence>
<proteinExistence type="predicted"/>
<dbReference type="AlphaFoldDB" id="A0A6U5ZSI8"/>
<evidence type="ECO:0000313" key="3">
    <source>
        <dbReference type="EMBL" id="CAE2299453.1"/>
    </source>
</evidence>
<evidence type="ECO:0000313" key="2">
    <source>
        <dbReference type="EMBL" id="CAE2299452.1"/>
    </source>
</evidence>
<gene>
    <name evidence="1" type="ORF">GTHE00462_LOCUS15117</name>
    <name evidence="2" type="ORF">GTHE00462_LOCUS15118</name>
    <name evidence="3" type="ORF">GTHE00462_LOCUS15119</name>
    <name evidence="4" type="ORF">GTHE00462_LOCUS15120</name>
</gene>
<protein>
    <submittedName>
        <fullName evidence="1">Uncharacterized protein</fullName>
    </submittedName>
</protein>
<reference evidence="1" key="1">
    <citation type="submission" date="2021-01" db="EMBL/GenBank/DDBJ databases">
        <authorList>
            <person name="Corre E."/>
            <person name="Pelletier E."/>
            <person name="Niang G."/>
            <person name="Scheremetjew M."/>
            <person name="Finn R."/>
            <person name="Kale V."/>
            <person name="Holt S."/>
            <person name="Cochrane G."/>
            <person name="Meng A."/>
            <person name="Brown T."/>
            <person name="Cohen L."/>
        </authorList>
    </citation>
    <scope>NUCLEOTIDE SEQUENCE</scope>
    <source>
        <strain evidence="1">CCMP 2712</strain>
    </source>
</reference>
<sequence length="111" mass="12308">MSEETFVTPLKAASTAKDAETAANVEISSSLCLDTDLCFIGCASFFARVSPSRLLLDPRSLLATLGLAAMVLFAHDDAWRAPFKPRLALFDAKIAEDMMMGRQERFWFELE</sequence>
<dbReference type="EMBL" id="HBKN01019147">
    <property type="protein sequence ID" value="CAE2299449.1"/>
    <property type="molecule type" value="Transcribed_RNA"/>
</dbReference>
<accession>A0A6U5ZSI8</accession>
<dbReference type="EMBL" id="HBKN01019150">
    <property type="protein sequence ID" value="CAE2299453.1"/>
    <property type="molecule type" value="Transcribed_RNA"/>
</dbReference>
<dbReference type="EMBL" id="HBKN01019149">
    <property type="protein sequence ID" value="CAE2299452.1"/>
    <property type="molecule type" value="Transcribed_RNA"/>
</dbReference>
<name>A0A6U5ZSI8_GUITH</name>